<name>A0ABN9UJ20_9DINO</name>
<dbReference type="InterPro" id="IPR018117">
    <property type="entry name" value="C5_DNA_meth_AS"/>
</dbReference>
<keyword evidence="2" id="KW-0808">Transferase</keyword>
<keyword evidence="3" id="KW-0949">S-adenosyl-L-methionine</keyword>
<gene>
    <name evidence="4" type="ORF">PCOR1329_LOCUS48975</name>
</gene>
<evidence type="ECO:0000313" key="4">
    <source>
        <dbReference type="EMBL" id="CAK0859681.1"/>
    </source>
</evidence>
<dbReference type="Pfam" id="PF00145">
    <property type="entry name" value="DNA_methylase"/>
    <property type="match status" value="1"/>
</dbReference>
<dbReference type="Proteomes" id="UP001189429">
    <property type="component" value="Unassembled WGS sequence"/>
</dbReference>
<organism evidence="4 5">
    <name type="scientific">Prorocentrum cordatum</name>
    <dbReference type="NCBI Taxonomy" id="2364126"/>
    <lineage>
        <taxon>Eukaryota</taxon>
        <taxon>Sar</taxon>
        <taxon>Alveolata</taxon>
        <taxon>Dinophyceae</taxon>
        <taxon>Prorocentrales</taxon>
        <taxon>Prorocentraceae</taxon>
        <taxon>Prorocentrum</taxon>
    </lineage>
</organism>
<evidence type="ECO:0000256" key="2">
    <source>
        <dbReference type="ARBA" id="ARBA00022679"/>
    </source>
</evidence>
<evidence type="ECO:0000313" key="5">
    <source>
        <dbReference type="Proteomes" id="UP001189429"/>
    </source>
</evidence>
<evidence type="ECO:0008006" key="6">
    <source>
        <dbReference type="Google" id="ProtNLM"/>
    </source>
</evidence>
<keyword evidence="1" id="KW-0489">Methyltransferase</keyword>
<sequence length="102" mass="11263">MALEAVVGAGYAARHIKHAFFCESDPGAIEFLKASFRQPVTFFTDVKTAPRVNLLTAGFPCQPFSFAGAQGGEDDPRGTIFEDIYKYIQRCVPDVFILENVK</sequence>
<dbReference type="InterPro" id="IPR001525">
    <property type="entry name" value="C5_MeTfrase"/>
</dbReference>
<accession>A0ABN9UJ20</accession>
<comment type="caution">
    <text evidence="4">The sequence shown here is derived from an EMBL/GenBank/DDBJ whole genome shotgun (WGS) entry which is preliminary data.</text>
</comment>
<dbReference type="PROSITE" id="PS00094">
    <property type="entry name" value="C5_MTASE_1"/>
    <property type="match status" value="1"/>
</dbReference>
<dbReference type="InterPro" id="IPR029063">
    <property type="entry name" value="SAM-dependent_MTases_sf"/>
</dbReference>
<keyword evidence="5" id="KW-1185">Reference proteome</keyword>
<dbReference type="Gene3D" id="3.40.50.150">
    <property type="entry name" value="Vaccinia Virus protein VP39"/>
    <property type="match status" value="1"/>
</dbReference>
<proteinExistence type="predicted"/>
<protein>
    <recommendedName>
        <fullName evidence="6">DNA (cytosine-5-)-methyltransferase</fullName>
    </recommendedName>
</protein>
<dbReference type="SUPFAM" id="SSF53335">
    <property type="entry name" value="S-adenosyl-L-methionine-dependent methyltransferases"/>
    <property type="match status" value="1"/>
</dbReference>
<evidence type="ECO:0000256" key="3">
    <source>
        <dbReference type="ARBA" id="ARBA00022691"/>
    </source>
</evidence>
<evidence type="ECO:0000256" key="1">
    <source>
        <dbReference type="ARBA" id="ARBA00022603"/>
    </source>
</evidence>
<dbReference type="EMBL" id="CAUYUJ010015925">
    <property type="protein sequence ID" value="CAK0859681.1"/>
    <property type="molecule type" value="Genomic_DNA"/>
</dbReference>
<feature type="non-terminal residue" evidence="4">
    <location>
        <position position="102"/>
    </location>
</feature>
<reference evidence="4" key="1">
    <citation type="submission" date="2023-10" db="EMBL/GenBank/DDBJ databases">
        <authorList>
            <person name="Chen Y."/>
            <person name="Shah S."/>
            <person name="Dougan E. K."/>
            <person name="Thang M."/>
            <person name="Chan C."/>
        </authorList>
    </citation>
    <scope>NUCLEOTIDE SEQUENCE [LARGE SCALE GENOMIC DNA]</scope>
</reference>